<organism evidence="3 4">
    <name type="scientific">Hypsibius exemplaris</name>
    <name type="common">Freshwater tardigrade</name>
    <dbReference type="NCBI Taxonomy" id="2072580"/>
    <lineage>
        <taxon>Eukaryota</taxon>
        <taxon>Metazoa</taxon>
        <taxon>Ecdysozoa</taxon>
        <taxon>Tardigrada</taxon>
        <taxon>Eutardigrada</taxon>
        <taxon>Parachela</taxon>
        <taxon>Hypsibioidea</taxon>
        <taxon>Hypsibiidae</taxon>
        <taxon>Hypsibius</taxon>
    </lineage>
</organism>
<dbReference type="EMBL" id="MTYJ01000042">
    <property type="protein sequence ID" value="OQV19166.1"/>
    <property type="molecule type" value="Genomic_DNA"/>
</dbReference>
<accession>A0A1W0WVE0</accession>
<gene>
    <name evidence="3" type="ORF">BV898_06803</name>
</gene>
<dbReference type="GO" id="GO:0003714">
    <property type="term" value="F:transcription corepressor activity"/>
    <property type="evidence" value="ECO:0007669"/>
    <property type="project" value="InterPro"/>
</dbReference>
<feature type="compositionally biased region" description="Basic and acidic residues" evidence="1">
    <location>
        <begin position="176"/>
        <end position="189"/>
    </location>
</feature>
<dbReference type="Proteomes" id="UP000192578">
    <property type="component" value="Unassembled WGS sequence"/>
</dbReference>
<reference evidence="4" key="1">
    <citation type="submission" date="2017-01" db="EMBL/GenBank/DDBJ databases">
        <title>Comparative genomics of anhydrobiosis in the tardigrade Hypsibius dujardini.</title>
        <authorList>
            <person name="Yoshida Y."/>
            <person name="Koutsovoulos G."/>
            <person name="Laetsch D."/>
            <person name="Stevens L."/>
            <person name="Kumar S."/>
            <person name="Horikawa D."/>
            <person name="Ishino K."/>
            <person name="Komine S."/>
            <person name="Tomita M."/>
            <person name="Blaxter M."/>
            <person name="Arakawa K."/>
        </authorList>
    </citation>
    <scope>NUCLEOTIDE SEQUENCE [LARGE SCALE GENOMIC DNA]</scope>
    <source>
        <strain evidence="4">Z151</strain>
    </source>
</reference>
<feature type="domain" description="CBF1-interacting co-repressor CIR N-terminal" evidence="2">
    <location>
        <begin position="13"/>
        <end position="49"/>
    </location>
</feature>
<feature type="region of interest" description="Disordered" evidence="1">
    <location>
        <begin position="154"/>
        <end position="213"/>
    </location>
</feature>
<dbReference type="SMART" id="SM01083">
    <property type="entry name" value="Cir_N"/>
    <property type="match status" value="1"/>
</dbReference>
<name>A0A1W0WVE0_HYPEX</name>
<dbReference type="OrthoDB" id="6253837at2759"/>
<evidence type="ECO:0000313" key="4">
    <source>
        <dbReference type="Proteomes" id="UP000192578"/>
    </source>
</evidence>
<dbReference type="AlphaFoldDB" id="A0A1W0WVE0"/>
<dbReference type="InterPro" id="IPR019339">
    <property type="entry name" value="CIR_N_dom"/>
</dbReference>
<feature type="region of interest" description="Disordered" evidence="1">
    <location>
        <begin position="235"/>
        <end position="471"/>
    </location>
</feature>
<dbReference type="PANTHER" id="PTHR13151">
    <property type="entry name" value="CBF1 INTERACTING COREPRESSOR CIR"/>
    <property type="match status" value="1"/>
</dbReference>
<feature type="compositionally biased region" description="Basic and acidic residues" evidence="1">
    <location>
        <begin position="235"/>
        <end position="301"/>
    </location>
</feature>
<evidence type="ECO:0000313" key="3">
    <source>
        <dbReference type="EMBL" id="OQV19166.1"/>
    </source>
</evidence>
<evidence type="ECO:0000256" key="1">
    <source>
        <dbReference type="SAM" id="MobiDB-lite"/>
    </source>
</evidence>
<comment type="caution">
    <text evidence="3">The sequence shown here is derived from an EMBL/GenBank/DDBJ whole genome shotgun (WGS) entry which is preliminary data.</text>
</comment>
<sequence length="471" mass="54898">MGKGYNNYMSKKFFHPSNLDNVKRVWMQEQAKEAETTKQDELRKQYEREQELYNNRALISNDEKLKLGINFMYEAPPGVKREEERGLNEPEVRFEWQRNAPRESFAVGKDDVRDQPFGIAVRNVRCIKCHKWGHINTDKECPLYNAVPVVPEEKRKQAGGDPNAKEAAGTSNPMELVEKMREDGLKLKDSAAGWRMNNPSAKNQAFVESEDEESAEIEFLKSLTKKQKKKLLRKLEKLEGEKEKATKKAAEEDSKSRRDDRSKDDKFREPDSRKRDRDRRSPDRRHAERPRWTERKYDTPRLNDNSHGTGAAPWESVRGDRARNDFSQRQDRPTGHRSEHAVVKREPSDSPPRRRPETTSSRNRESERKDPRIASRRDSPDRRKHSPDARDSRRGRRESSSSDRERKPVKRSRSRSPAIVKNESRRRSPSSSSDDDDRRKKPAKREESPNAKYRRLAASQPASLGSSSTRR</sequence>
<feature type="compositionally biased region" description="Basic and acidic residues" evidence="1">
    <location>
        <begin position="317"/>
        <end position="406"/>
    </location>
</feature>
<protein>
    <submittedName>
        <fullName evidence="3">Corepressor interacting with RBPJ 1</fullName>
    </submittedName>
</protein>
<feature type="compositionally biased region" description="Polar residues" evidence="1">
    <location>
        <begin position="460"/>
        <end position="471"/>
    </location>
</feature>
<dbReference type="GO" id="GO:0005634">
    <property type="term" value="C:nucleus"/>
    <property type="evidence" value="ECO:0007669"/>
    <property type="project" value="TreeGrafter"/>
</dbReference>
<proteinExistence type="predicted"/>
<keyword evidence="4" id="KW-1185">Reference proteome</keyword>
<dbReference type="Pfam" id="PF10197">
    <property type="entry name" value="Cir_N"/>
    <property type="match status" value="1"/>
</dbReference>
<evidence type="ECO:0000259" key="2">
    <source>
        <dbReference type="SMART" id="SM01083"/>
    </source>
</evidence>
<dbReference type="InterPro" id="IPR040014">
    <property type="entry name" value="CIR1"/>
</dbReference>
<dbReference type="PANTHER" id="PTHR13151:SF2">
    <property type="entry name" value="COREPRESSOR INTERACTING WITH RBPJ 1"/>
    <property type="match status" value="1"/>
</dbReference>
<feature type="compositionally biased region" description="Basic and acidic residues" evidence="1">
    <location>
        <begin position="436"/>
        <end position="449"/>
    </location>
</feature>